<gene>
    <name evidence="1" type="ORF">F7D09_1069</name>
</gene>
<dbReference type="Proteomes" id="UP000441772">
    <property type="component" value="Unassembled WGS sequence"/>
</dbReference>
<evidence type="ECO:0000313" key="2">
    <source>
        <dbReference type="Proteomes" id="UP000441772"/>
    </source>
</evidence>
<dbReference type="SUPFAM" id="SSF53795">
    <property type="entry name" value="PEP carboxykinase-like"/>
    <property type="match status" value="1"/>
</dbReference>
<dbReference type="GO" id="GO:0016740">
    <property type="term" value="F:transferase activity"/>
    <property type="evidence" value="ECO:0007669"/>
    <property type="project" value="UniProtKB-KW"/>
</dbReference>
<keyword evidence="2" id="KW-1185">Reference proteome</keyword>
<accession>A0A6I1GFG0</accession>
<keyword evidence="1" id="KW-0808">Transferase</keyword>
<evidence type="ECO:0000313" key="1">
    <source>
        <dbReference type="EMBL" id="KAB7790383.1"/>
    </source>
</evidence>
<dbReference type="EMBL" id="WBVT01000013">
    <property type="protein sequence ID" value="KAB7790383.1"/>
    <property type="molecule type" value="Genomic_DNA"/>
</dbReference>
<name>A0A6I1GFG0_9BIFI</name>
<sequence>MTDFRMRVADLTVAVRSMYDRVARQCADYLLPSSGFESDRLTADIVVETTQPDIDRERDSEDTRTWRDDYLETLAVYRQIADAAPALNRLLFHGATIEYGGRAYVFTAPSGTGKTTHIRQWRRVLGERVDIINGDKPLFRVDRDGEPLAEGLAGRVIAYGTPWCGKEGWQRNTSAPIAGICVVTRAAGGTTVEDESAEVAARAASSAPDAAVEGTAVDGAVAGNATADGTASSGPTAASAAVREQSDVARPGTVVFYDDAGIANTCVRLDPAEALPFILRQTYQPSSPLAVADMLGLLDALFAAVPVYRLACTISDAAVRASFTAMVGEELE</sequence>
<protein>
    <submittedName>
        <fullName evidence="1">LPS:glycosyltransferase</fullName>
    </submittedName>
</protein>
<proteinExistence type="predicted"/>
<organism evidence="1 2">
    <name type="scientific">Bifidobacterium leontopitheci</name>
    <dbReference type="NCBI Taxonomy" id="2650774"/>
    <lineage>
        <taxon>Bacteria</taxon>
        <taxon>Bacillati</taxon>
        <taxon>Actinomycetota</taxon>
        <taxon>Actinomycetes</taxon>
        <taxon>Bifidobacteriales</taxon>
        <taxon>Bifidobacteriaceae</taxon>
        <taxon>Bifidobacterium</taxon>
    </lineage>
</organism>
<reference evidence="1 2" key="1">
    <citation type="submission" date="2019-09" db="EMBL/GenBank/DDBJ databases">
        <title>Characterization of the phylogenetic diversity of two novel species belonging to the genus Bifidobacterium: Bifidobacterium cebidarum sp. nov. and Bifidobacterium leontopitheci sp. nov.</title>
        <authorList>
            <person name="Lugli G.A."/>
            <person name="Duranti S."/>
            <person name="Milani C."/>
            <person name="Turroni F."/>
            <person name="Ventura M."/>
        </authorList>
    </citation>
    <scope>NUCLEOTIDE SEQUENCE [LARGE SCALE GENOMIC DNA]</scope>
    <source>
        <strain evidence="1 2">LMG 31471</strain>
    </source>
</reference>
<dbReference type="RefSeq" id="WP_152234417.1">
    <property type="nucleotide sequence ID" value="NZ_JBHSKZ010000006.1"/>
</dbReference>
<comment type="caution">
    <text evidence="1">The sequence shown here is derived from an EMBL/GenBank/DDBJ whole genome shotgun (WGS) entry which is preliminary data.</text>
</comment>
<dbReference type="AlphaFoldDB" id="A0A6I1GFG0"/>